<proteinExistence type="predicted"/>
<dbReference type="SUPFAM" id="SSF101941">
    <property type="entry name" value="NAC domain"/>
    <property type="match status" value="1"/>
</dbReference>
<feature type="compositionally biased region" description="Low complexity" evidence="5">
    <location>
        <begin position="75"/>
        <end position="95"/>
    </location>
</feature>
<feature type="domain" description="NAC" evidence="6">
    <location>
        <begin position="218"/>
        <end position="365"/>
    </location>
</feature>
<evidence type="ECO:0000256" key="3">
    <source>
        <dbReference type="ARBA" id="ARBA00023163"/>
    </source>
</evidence>
<evidence type="ECO:0000256" key="2">
    <source>
        <dbReference type="ARBA" id="ARBA00023125"/>
    </source>
</evidence>
<dbReference type="PANTHER" id="PTHR31719:SF43">
    <property type="entry name" value="NAC TRANSCRIPTION FACTOR 56"/>
    <property type="match status" value="1"/>
</dbReference>
<name>A0ABD1TIV8_9LAMI</name>
<keyword evidence="1" id="KW-0805">Transcription regulation</keyword>
<feature type="compositionally biased region" description="Pro residues" evidence="5">
    <location>
        <begin position="42"/>
        <end position="62"/>
    </location>
</feature>
<dbReference type="PANTHER" id="PTHR31719">
    <property type="entry name" value="NAC TRANSCRIPTION FACTOR 56"/>
    <property type="match status" value="1"/>
</dbReference>
<evidence type="ECO:0000313" key="8">
    <source>
        <dbReference type="Proteomes" id="UP001604336"/>
    </source>
</evidence>
<evidence type="ECO:0000256" key="1">
    <source>
        <dbReference type="ARBA" id="ARBA00023015"/>
    </source>
</evidence>
<dbReference type="PROSITE" id="PS51005">
    <property type="entry name" value="NAC"/>
    <property type="match status" value="1"/>
</dbReference>
<reference evidence="8" key="1">
    <citation type="submission" date="2024-07" db="EMBL/GenBank/DDBJ databases">
        <title>Two chromosome-level genome assemblies of Korean endemic species Abeliophyllum distichum and Forsythia ovata (Oleaceae).</title>
        <authorList>
            <person name="Jang H."/>
        </authorList>
    </citation>
    <scope>NUCLEOTIDE SEQUENCE [LARGE SCALE GENOMIC DNA]</scope>
</reference>
<dbReference type="Proteomes" id="UP001604336">
    <property type="component" value="Unassembled WGS sequence"/>
</dbReference>
<dbReference type="InterPro" id="IPR003441">
    <property type="entry name" value="NAC-dom"/>
</dbReference>
<organism evidence="7 8">
    <name type="scientific">Abeliophyllum distichum</name>
    <dbReference type="NCBI Taxonomy" id="126358"/>
    <lineage>
        <taxon>Eukaryota</taxon>
        <taxon>Viridiplantae</taxon>
        <taxon>Streptophyta</taxon>
        <taxon>Embryophyta</taxon>
        <taxon>Tracheophyta</taxon>
        <taxon>Spermatophyta</taxon>
        <taxon>Magnoliopsida</taxon>
        <taxon>eudicotyledons</taxon>
        <taxon>Gunneridae</taxon>
        <taxon>Pentapetalae</taxon>
        <taxon>asterids</taxon>
        <taxon>lamiids</taxon>
        <taxon>Lamiales</taxon>
        <taxon>Oleaceae</taxon>
        <taxon>Forsythieae</taxon>
        <taxon>Abeliophyllum</taxon>
    </lineage>
</organism>
<feature type="region of interest" description="Disordered" evidence="5">
    <location>
        <begin position="42"/>
        <end position="120"/>
    </location>
</feature>
<dbReference type="Pfam" id="PF02365">
    <property type="entry name" value="NAM"/>
    <property type="match status" value="1"/>
</dbReference>
<evidence type="ECO:0000256" key="4">
    <source>
        <dbReference type="ARBA" id="ARBA00023242"/>
    </source>
</evidence>
<comment type="caution">
    <text evidence="7">The sequence shown here is derived from an EMBL/GenBank/DDBJ whole genome shotgun (WGS) entry which is preliminary data.</text>
</comment>
<keyword evidence="8" id="KW-1185">Reference proteome</keyword>
<gene>
    <name evidence="7" type="ORF">Adt_18266</name>
</gene>
<keyword evidence="3" id="KW-0804">Transcription</keyword>
<evidence type="ECO:0000259" key="6">
    <source>
        <dbReference type="PROSITE" id="PS51005"/>
    </source>
</evidence>
<feature type="compositionally biased region" description="Polar residues" evidence="5">
    <location>
        <begin position="96"/>
        <end position="118"/>
    </location>
</feature>
<protein>
    <submittedName>
        <fullName evidence="7">NAC domain superfamily</fullName>
    </submittedName>
</protein>
<evidence type="ECO:0000313" key="7">
    <source>
        <dbReference type="EMBL" id="KAL2512666.1"/>
    </source>
</evidence>
<keyword evidence="4" id="KW-0539">Nucleus</keyword>
<dbReference type="InterPro" id="IPR036093">
    <property type="entry name" value="NAC_dom_sf"/>
</dbReference>
<dbReference type="AlphaFoldDB" id="A0ABD1TIV8"/>
<accession>A0ABD1TIV8</accession>
<dbReference type="GO" id="GO:0003677">
    <property type="term" value="F:DNA binding"/>
    <property type="evidence" value="ECO:0007669"/>
    <property type="project" value="UniProtKB-KW"/>
</dbReference>
<keyword evidence="2" id="KW-0238">DNA-binding</keyword>
<evidence type="ECO:0000256" key="5">
    <source>
        <dbReference type="SAM" id="MobiDB-lite"/>
    </source>
</evidence>
<dbReference type="EMBL" id="JBFOLK010000005">
    <property type="protein sequence ID" value="KAL2512666.1"/>
    <property type="molecule type" value="Genomic_DNA"/>
</dbReference>
<dbReference type="Gene3D" id="2.170.150.80">
    <property type="entry name" value="NAC domain"/>
    <property type="match status" value="1"/>
</dbReference>
<sequence length="368" mass="41354">MGQPLPELWRVLQQVLEQFNMPHAPQHTHPPILGYLVIPIHPPPPPAENIEGIPPPPPPQPQPQTTEGNSPPQPQQNAEENPPLQSQHQPQLQSQNVEGNPQPQPQNTEGIPQPQNAEETPHLSPVVISRSLGVDEWWLHAPQLQNAEGIPQPQNTPPLEISPGVEMDEFWLHVPQHQNAEGNPPLQLHPQNAEGIPPSPPFVIPADVEEQGMGIGHVNQVELLDMSDSSLVVDILRPKIFNLELHANVGEVDICSQTPEHLAVHFGGDHFLCLSPIKRWGTNKPVRTVKIQGRTVGSWKLHRGDEEIYNDQVLVGIKHHLTWNPILPINASIWRMHQYILIDAQQPQPQPHLLHEWVLMKIYRQPQN</sequence>